<dbReference type="EMBL" id="JAAXKY010000035">
    <property type="protein sequence ID" value="NMH78039.1"/>
    <property type="molecule type" value="Genomic_DNA"/>
</dbReference>
<dbReference type="Pfam" id="PF14520">
    <property type="entry name" value="HHH_5"/>
    <property type="match status" value="1"/>
</dbReference>
<dbReference type="SUPFAM" id="SSF56672">
    <property type="entry name" value="DNA/RNA polymerases"/>
    <property type="match status" value="1"/>
</dbReference>
<protein>
    <submittedName>
        <fullName evidence="5">DNA polymerase IV</fullName>
        <ecNumber evidence="5">2.7.7.7</ecNumber>
    </submittedName>
</protein>
<organism evidence="5 6">
    <name type="scientific">Pseudonocardia xinjiangensis</name>
    <dbReference type="NCBI Taxonomy" id="75289"/>
    <lineage>
        <taxon>Bacteria</taxon>
        <taxon>Bacillati</taxon>
        <taxon>Actinomycetota</taxon>
        <taxon>Actinomycetes</taxon>
        <taxon>Pseudonocardiales</taxon>
        <taxon>Pseudonocardiaceae</taxon>
        <taxon>Pseudonocardia</taxon>
    </lineage>
</organism>
<evidence type="ECO:0000256" key="2">
    <source>
        <dbReference type="ARBA" id="ARBA00025589"/>
    </source>
</evidence>
<dbReference type="InterPro" id="IPR017961">
    <property type="entry name" value="DNA_pol_Y-fam_little_finger"/>
</dbReference>
<dbReference type="NCBIfam" id="NF002883">
    <property type="entry name" value="PRK03352.1"/>
    <property type="match status" value="1"/>
</dbReference>
<dbReference type="InterPro" id="IPR043502">
    <property type="entry name" value="DNA/RNA_pol_sf"/>
</dbReference>
<dbReference type="Gene3D" id="3.40.1170.60">
    <property type="match status" value="1"/>
</dbReference>
<dbReference type="PROSITE" id="PS50173">
    <property type="entry name" value="UMUC"/>
    <property type="match status" value="1"/>
</dbReference>
<name>A0ABX1RDS5_9PSEU</name>
<dbReference type="Gene3D" id="3.30.1490.100">
    <property type="entry name" value="DNA polymerase, Y-family, little finger domain"/>
    <property type="match status" value="1"/>
</dbReference>
<keyword evidence="6" id="KW-1185">Reference proteome</keyword>
<dbReference type="Pfam" id="PF11799">
    <property type="entry name" value="IMS_C"/>
    <property type="match status" value="1"/>
</dbReference>
<dbReference type="InterPro" id="IPR001126">
    <property type="entry name" value="UmuC"/>
</dbReference>
<dbReference type="CDD" id="cd03586">
    <property type="entry name" value="PolY_Pol_IV_kappa"/>
    <property type="match status" value="1"/>
</dbReference>
<comment type="catalytic activity">
    <reaction evidence="3">
        <text>DNA(n) + a 2'-deoxyribonucleoside 5'-triphosphate = DNA(n+1) + diphosphate</text>
        <dbReference type="Rhea" id="RHEA:22508"/>
        <dbReference type="Rhea" id="RHEA-COMP:17339"/>
        <dbReference type="Rhea" id="RHEA-COMP:17340"/>
        <dbReference type="ChEBI" id="CHEBI:33019"/>
        <dbReference type="ChEBI" id="CHEBI:61560"/>
        <dbReference type="ChEBI" id="CHEBI:173112"/>
        <dbReference type="EC" id="2.7.7.7"/>
    </reaction>
</comment>
<accession>A0ABX1RDS5</accession>
<dbReference type="InterPro" id="IPR043128">
    <property type="entry name" value="Rev_trsase/Diguanyl_cyclase"/>
</dbReference>
<feature type="domain" description="UmuC" evidence="4">
    <location>
        <begin position="5"/>
        <end position="187"/>
    </location>
</feature>
<dbReference type="RefSeq" id="WP_169396115.1">
    <property type="nucleotide sequence ID" value="NZ_BAAAJH010000009.1"/>
</dbReference>
<dbReference type="InterPro" id="IPR036775">
    <property type="entry name" value="DNA_pol_Y-fam_lit_finger_sf"/>
</dbReference>
<dbReference type="GO" id="GO:0003887">
    <property type="term" value="F:DNA-directed DNA polymerase activity"/>
    <property type="evidence" value="ECO:0007669"/>
    <property type="project" value="UniProtKB-EC"/>
</dbReference>
<comment type="function">
    <text evidence="2">Poorly processive, error-prone DNA polymerase involved in untargeted mutagenesis. Copies undamaged DNA at stalled replication forks, which arise in vivo from mismatched or misaligned primer ends. These misaligned primers can be extended by PolIV. Exhibits no 3'-5' exonuclease (proofreading) activity. May be involved in translesional synthesis, in conjunction with the beta clamp from PolIII.</text>
</comment>
<gene>
    <name evidence="5" type="ORF">HF577_13215</name>
</gene>
<evidence type="ECO:0000259" key="4">
    <source>
        <dbReference type="PROSITE" id="PS50173"/>
    </source>
</evidence>
<dbReference type="InterPro" id="IPR050116">
    <property type="entry name" value="DNA_polymerase-Y"/>
</dbReference>
<dbReference type="PANTHER" id="PTHR11076:SF33">
    <property type="entry name" value="DNA POLYMERASE KAPPA"/>
    <property type="match status" value="1"/>
</dbReference>
<keyword evidence="5" id="KW-0548">Nucleotidyltransferase</keyword>
<dbReference type="Pfam" id="PF00817">
    <property type="entry name" value="IMS"/>
    <property type="match status" value="1"/>
</dbReference>
<sequence length="345" mass="37096">MASWVLHVDLDQFIAAVEILRRPELAGLPVVVGGKGDPTQRAVVATASYEARAHGVRSGLPLRTAAKRCPDAVFLPADNPHYEEVSEEVMATLRGFPDVVVEVMGWDEAFVGAQTDQPEALARGIRAAVLARTRLSCSVGIGDNMLRAKLATEFAKPGAGDGVFRLTASNWEEVMAHRPTSALWGIGTKTARKLADRGIHTVAELAAADPAALAADLGPALGPWYVQLGRGIGRATVEGTPWVPRSRSHETTFQENLTGWDDVRAEVATLARRVATDIGDEGRPAARVAVKVRFAPFSTYTRSATLDAPTQEPEVLVAAALDVLEKFTSRRPVRLLGVRAEFPRE</sequence>
<proteinExistence type="inferred from homology"/>
<evidence type="ECO:0000256" key="1">
    <source>
        <dbReference type="ARBA" id="ARBA00010945"/>
    </source>
</evidence>
<evidence type="ECO:0000313" key="5">
    <source>
        <dbReference type="EMBL" id="NMH78039.1"/>
    </source>
</evidence>
<evidence type="ECO:0000313" key="6">
    <source>
        <dbReference type="Proteomes" id="UP001296706"/>
    </source>
</evidence>
<dbReference type="Proteomes" id="UP001296706">
    <property type="component" value="Unassembled WGS sequence"/>
</dbReference>
<dbReference type="Gene3D" id="3.30.70.270">
    <property type="match status" value="1"/>
</dbReference>
<dbReference type="Gene3D" id="1.10.150.20">
    <property type="entry name" value="5' to 3' exonuclease, C-terminal subdomain"/>
    <property type="match status" value="1"/>
</dbReference>
<dbReference type="EC" id="2.7.7.7" evidence="5"/>
<dbReference type="PANTHER" id="PTHR11076">
    <property type="entry name" value="DNA REPAIR POLYMERASE UMUC / TRANSFERASE FAMILY MEMBER"/>
    <property type="match status" value="1"/>
</dbReference>
<comment type="similarity">
    <text evidence="1">Belongs to the DNA polymerase type-Y family.</text>
</comment>
<dbReference type="SUPFAM" id="SSF100879">
    <property type="entry name" value="Lesion bypass DNA polymerase (Y-family), little finger domain"/>
    <property type="match status" value="1"/>
</dbReference>
<evidence type="ECO:0000256" key="3">
    <source>
        <dbReference type="ARBA" id="ARBA00049244"/>
    </source>
</evidence>
<dbReference type="InterPro" id="IPR022880">
    <property type="entry name" value="DNApol_IV"/>
</dbReference>
<keyword evidence="5" id="KW-0808">Transferase</keyword>
<reference evidence="5 6" key="1">
    <citation type="submission" date="2020-04" db="EMBL/GenBank/DDBJ databases">
        <authorList>
            <person name="Klaysubun C."/>
            <person name="Duangmal K."/>
            <person name="Lipun K."/>
        </authorList>
    </citation>
    <scope>NUCLEOTIDE SEQUENCE [LARGE SCALE GENOMIC DNA]</scope>
    <source>
        <strain evidence="5 6">JCM 11839</strain>
    </source>
</reference>
<comment type="caution">
    <text evidence="5">The sequence shown here is derived from an EMBL/GenBank/DDBJ whole genome shotgun (WGS) entry which is preliminary data.</text>
</comment>